<sequence length="509" mass="59422">MDESIRQLKKLPMNNNIWMQTFVHHRQLSPLLVMKLKNLEKKHLEISDGLELLNNMFMIRVIIAAITFSVVTFDIYFYIISLHSKFSASSKFWYKPRPRKLEPRKNQKHKSSSSYFGSYTSLMSPSASFNRLMGFLPYKLESSKFVYSKSYFVFSTISIIIYLICVILSLYQINFSHMRFRELVYQLQFALIFLCGSVIFISAYAKNQSMIRAIDGISNVSRILSSETCRKVVKKILMKDISILLPLIFCIPYNLFYVPYIFCYTYWYTFIGAMVLTSLYTNNVYVLNACFKYINDSLVQVKEILVNDEPHLLRRVYHMQKNPILLTKLRTLKKQHLEMSEVVQLLNNTCSMQIEGILTIMSIFIIFTVYNYLSTHKEVGEVKSLTLILGYAIYYIVHVIITVAIVEITRDQMQKTGCDVHRILVHTFDEQVTTELELFSLQVLQKGNAFVMNGLVIDATLLTKVVGNWIKRDELFLSTLFTDGVRHYHFFINISAVPTRRVLLMRSFN</sequence>
<evidence type="ECO:0000313" key="7">
    <source>
        <dbReference type="Proteomes" id="UP000835206"/>
    </source>
</evidence>
<comment type="subcellular location">
    <subcellularLocation>
        <location evidence="1 6">Cell membrane</location>
        <topology evidence="1 6">Multi-pass membrane protein</topology>
    </subcellularLocation>
</comment>
<dbReference type="Proteomes" id="UP000835206">
    <property type="component" value="Chromosome 13"/>
</dbReference>
<keyword evidence="4 6" id="KW-1133">Transmembrane helix</keyword>
<dbReference type="GO" id="GO:0007165">
    <property type="term" value="P:signal transduction"/>
    <property type="evidence" value="ECO:0007669"/>
    <property type="project" value="UniProtKB-KW"/>
</dbReference>
<accession>A0A9C6W0I9</accession>
<gene>
    <name evidence="8" type="primary">LOC100650053</name>
</gene>
<feature type="transmembrane region" description="Helical" evidence="6">
    <location>
        <begin position="354"/>
        <end position="373"/>
    </location>
</feature>
<proteinExistence type="inferred from homology"/>
<dbReference type="RefSeq" id="XP_048267480.1">
    <property type="nucleotide sequence ID" value="XM_048411523.1"/>
</dbReference>
<evidence type="ECO:0000256" key="5">
    <source>
        <dbReference type="ARBA" id="ARBA00023136"/>
    </source>
</evidence>
<keyword evidence="6" id="KW-0675">Receptor</keyword>
<dbReference type="GeneID" id="100650053"/>
<reference evidence="8" key="1">
    <citation type="submission" date="2025-08" db="UniProtKB">
        <authorList>
            <consortium name="RefSeq"/>
        </authorList>
    </citation>
    <scope>IDENTIFICATION</scope>
</reference>
<keyword evidence="6" id="KW-0807">Transducer</keyword>
<feature type="transmembrane region" description="Helical" evidence="6">
    <location>
        <begin position="266"/>
        <end position="287"/>
    </location>
</feature>
<dbReference type="AlphaFoldDB" id="A0A9C6W0I9"/>
<evidence type="ECO:0000256" key="2">
    <source>
        <dbReference type="ARBA" id="ARBA00022475"/>
    </source>
</evidence>
<dbReference type="GO" id="GO:0050909">
    <property type="term" value="P:sensory perception of taste"/>
    <property type="evidence" value="ECO:0007669"/>
    <property type="project" value="InterPro"/>
</dbReference>
<evidence type="ECO:0000256" key="6">
    <source>
        <dbReference type="RuleBase" id="RU363108"/>
    </source>
</evidence>
<dbReference type="GO" id="GO:0005886">
    <property type="term" value="C:plasma membrane"/>
    <property type="evidence" value="ECO:0007669"/>
    <property type="project" value="UniProtKB-SubCell"/>
</dbReference>
<keyword evidence="2 6" id="KW-1003">Cell membrane</keyword>
<evidence type="ECO:0000313" key="8">
    <source>
        <dbReference type="RefSeq" id="XP_048267480.1"/>
    </source>
</evidence>
<dbReference type="KEGG" id="bter:100650053"/>
<comment type="function">
    <text evidence="6">Gustatory receptor which mediates acceptance or avoidance behavior, depending on its substrates.</text>
</comment>
<feature type="transmembrane region" description="Helical" evidence="6">
    <location>
        <begin position="183"/>
        <end position="205"/>
    </location>
</feature>
<feature type="transmembrane region" description="Helical" evidence="6">
    <location>
        <begin position="241"/>
        <end position="260"/>
    </location>
</feature>
<feature type="transmembrane region" description="Helical" evidence="6">
    <location>
        <begin position="57"/>
        <end position="79"/>
    </location>
</feature>
<evidence type="ECO:0000256" key="1">
    <source>
        <dbReference type="ARBA" id="ARBA00004651"/>
    </source>
</evidence>
<dbReference type="OrthoDB" id="6478931at2759"/>
<keyword evidence="5 6" id="KW-0472">Membrane</keyword>
<keyword evidence="7" id="KW-1185">Reference proteome</keyword>
<comment type="similarity">
    <text evidence="6">Belongs to the insect chemoreceptor superfamily. Gustatory receptor (GR) family.</text>
</comment>
<protein>
    <recommendedName>
        <fullName evidence="6">Gustatory receptor</fullName>
    </recommendedName>
</protein>
<name>A0A9C6W0I9_BOMTE</name>
<dbReference type="InterPro" id="IPR013604">
    <property type="entry name" value="7TM_chemorcpt"/>
</dbReference>
<keyword evidence="3 6" id="KW-0812">Transmembrane</keyword>
<feature type="transmembrane region" description="Helical" evidence="6">
    <location>
        <begin position="151"/>
        <end position="171"/>
    </location>
</feature>
<evidence type="ECO:0000256" key="3">
    <source>
        <dbReference type="ARBA" id="ARBA00022692"/>
    </source>
</evidence>
<feature type="transmembrane region" description="Helical" evidence="6">
    <location>
        <begin position="385"/>
        <end position="406"/>
    </location>
</feature>
<organism evidence="7 8">
    <name type="scientific">Bombus terrestris</name>
    <name type="common">Buff-tailed bumblebee</name>
    <name type="synonym">Apis terrestris</name>
    <dbReference type="NCBI Taxonomy" id="30195"/>
    <lineage>
        <taxon>Eukaryota</taxon>
        <taxon>Metazoa</taxon>
        <taxon>Ecdysozoa</taxon>
        <taxon>Arthropoda</taxon>
        <taxon>Hexapoda</taxon>
        <taxon>Insecta</taxon>
        <taxon>Pterygota</taxon>
        <taxon>Neoptera</taxon>
        <taxon>Endopterygota</taxon>
        <taxon>Hymenoptera</taxon>
        <taxon>Apocrita</taxon>
        <taxon>Aculeata</taxon>
        <taxon>Apoidea</taxon>
        <taxon>Anthophila</taxon>
        <taxon>Apidae</taxon>
        <taxon>Bombus</taxon>
        <taxon>Bombus</taxon>
    </lineage>
</organism>
<dbReference type="Pfam" id="PF08395">
    <property type="entry name" value="7tm_7"/>
    <property type="match status" value="1"/>
</dbReference>
<evidence type="ECO:0000256" key="4">
    <source>
        <dbReference type="ARBA" id="ARBA00022989"/>
    </source>
</evidence>